<dbReference type="Proteomes" id="UP000324832">
    <property type="component" value="Unassembled WGS sequence"/>
</dbReference>
<accession>A0A5E4QJB3</accession>
<evidence type="ECO:0000313" key="2">
    <source>
        <dbReference type="Proteomes" id="UP000324832"/>
    </source>
</evidence>
<sequence>MPIRLFKRISMVYDAGMISHIKNRIIQYVYTVKESTHP</sequence>
<dbReference type="AlphaFoldDB" id="A0A5E4QJB3"/>
<gene>
    <name evidence="1" type="ORF">LSINAPIS_LOCUS9466</name>
</gene>
<protein>
    <submittedName>
        <fullName evidence="1">Uncharacterized protein</fullName>
    </submittedName>
</protein>
<evidence type="ECO:0000313" key="1">
    <source>
        <dbReference type="EMBL" id="VVC98380.1"/>
    </source>
</evidence>
<name>A0A5E4QJB3_9NEOP</name>
<organism evidence="1 2">
    <name type="scientific">Leptidea sinapis</name>
    <dbReference type="NCBI Taxonomy" id="189913"/>
    <lineage>
        <taxon>Eukaryota</taxon>
        <taxon>Metazoa</taxon>
        <taxon>Ecdysozoa</taxon>
        <taxon>Arthropoda</taxon>
        <taxon>Hexapoda</taxon>
        <taxon>Insecta</taxon>
        <taxon>Pterygota</taxon>
        <taxon>Neoptera</taxon>
        <taxon>Endopterygota</taxon>
        <taxon>Lepidoptera</taxon>
        <taxon>Glossata</taxon>
        <taxon>Ditrysia</taxon>
        <taxon>Papilionoidea</taxon>
        <taxon>Pieridae</taxon>
        <taxon>Dismorphiinae</taxon>
        <taxon>Leptidea</taxon>
    </lineage>
</organism>
<keyword evidence="2" id="KW-1185">Reference proteome</keyword>
<dbReference type="EMBL" id="FZQP02003512">
    <property type="protein sequence ID" value="VVC98380.1"/>
    <property type="molecule type" value="Genomic_DNA"/>
</dbReference>
<reference evidence="1 2" key="1">
    <citation type="submission" date="2017-07" db="EMBL/GenBank/DDBJ databases">
        <authorList>
            <person name="Talla V."/>
            <person name="Backstrom N."/>
        </authorList>
    </citation>
    <scope>NUCLEOTIDE SEQUENCE [LARGE SCALE GENOMIC DNA]</scope>
</reference>
<proteinExistence type="predicted"/>